<evidence type="ECO:0000313" key="15">
    <source>
        <dbReference type="EMBL" id="RKF20913.1"/>
    </source>
</evidence>
<evidence type="ECO:0000313" key="16">
    <source>
        <dbReference type="Proteomes" id="UP000286482"/>
    </source>
</evidence>
<dbReference type="GO" id="GO:0008965">
    <property type="term" value="F:phosphoenolpyruvate-protein phosphotransferase activity"/>
    <property type="evidence" value="ECO:0007669"/>
    <property type="project" value="UniProtKB-EC"/>
</dbReference>
<sequence>MLKELRTIVEDVGHADSLAEALEVLVSQVREVMACDCCSVYLKDDNQVLQLKASRGLALSSIGHVALSIGEGVVGLVALREEPINLADVAQSPHFKYFPETAEESFTAFLGTPIIHQGDVLGVLVVQQKVERSYDSLEESFLVTLAAHLASVLRNYQKNPKLPNATANKTTVLHGASGSKGLAFGCAWYSQPHLLLENVELEKTSFVGAEMKRFEAALSKTRDELTALKMRLSGQVPQDVNAIFSSYLHMLADDQFLKQIRQQIQEGFVVASALRKVVAQMVDEFEALNDSYIRERAEDIRELGQRLLQNLDLAQNWLSLPKQDIILVAHEISAPMLAEIPRERLRGIVAQRGSSSSHAAILARAMGVPAVLGVDTDLASLDGLELIVDAHAGEVFVQPDSVLRSEYLQLQNDQSELQALVDSERDELSQTRDGCRVMVLVNSGLSPDADMAVNQGADGVGLYRTEIPFMLLDRFPSEQEQYQRYSEILSAFLPNNVCMRTLDVGGDKELSYFPIIEENPFLGWRGIRLTLDHPEIFLIQARAMYRAALETQNLSVMLPMISSIHEVIEAKKLLARAWKEVSDDLPECSMQQPKTGVMLEVPSLLYVLPELAKHVDFWSVGSNDLTQYLLAVDRNNLQVARLFDSFNPAVVRALSHIQQQSQACTIPVSICGEIAGDPLGCLLLLVLGYSELSMSSANISQVKYMIRRVRIDDLVLMREQILACETAEQIYQYLFQYIHELDLEQFIQASPRVSA</sequence>
<evidence type="ECO:0000256" key="9">
    <source>
        <dbReference type="ARBA" id="ARBA00022679"/>
    </source>
</evidence>
<comment type="caution">
    <text evidence="15">The sequence shown here is derived from an EMBL/GenBank/DDBJ whole genome shotgun (WGS) entry which is preliminary data.</text>
</comment>
<dbReference type="EC" id="2.7.3.9" evidence="5"/>
<dbReference type="InterPro" id="IPR050499">
    <property type="entry name" value="PEP-utilizing_PTS_enzyme"/>
</dbReference>
<dbReference type="InterPro" id="IPR003018">
    <property type="entry name" value="GAF"/>
</dbReference>
<evidence type="ECO:0000256" key="5">
    <source>
        <dbReference type="ARBA" id="ARBA00012232"/>
    </source>
</evidence>
<evidence type="ECO:0000256" key="1">
    <source>
        <dbReference type="ARBA" id="ARBA00000683"/>
    </source>
</evidence>
<comment type="similarity">
    <text evidence="4">Belongs to the PEP-utilizing enzyme family.</text>
</comment>
<dbReference type="Proteomes" id="UP000286482">
    <property type="component" value="Unassembled WGS sequence"/>
</dbReference>
<dbReference type="EMBL" id="RAQO01000003">
    <property type="protein sequence ID" value="RKF20913.1"/>
    <property type="molecule type" value="Genomic_DNA"/>
</dbReference>
<comment type="catalytic activity">
    <reaction evidence="1">
        <text>L-histidyl-[protein] + phosphoenolpyruvate = N(pros)-phospho-L-histidyl-[protein] + pyruvate</text>
        <dbReference type="Rhea" id="RHEA:23880"/>
        <dbReference type="Rhea" id="RHEA-COMP:9745"/>
        <dbReference type="Rhea" id="RHEA-COMP:9746"/>
        <dbReference type="ChEBI" id="CHEBI:15361"/>
        <dbReference type="ChEBI" id="CHEBI:29979"/>
        <dbReference type="ChEBI" id="CHEBI:58702"/>
        <dbReference type="ChEBI" id="CHEBI:64837"/>
        <dbReference type="EC" id="2.7.3.9"/>
    </reaction>
</comment>
<dbReference type="InterPro" id="IPR029016">
    <property type="entry name" value="GAF-like_dom_sf"/>
</dbReference>
<dbReference type="Pfam" id="PF05524">
    <property type="entry name" value="PEP-utilisers_N"/>
    <property type="match status" value="1"/>
</dbReference>
<feature type="domain" description="GAF" evidence="14">
    <location>
        <begin position="17"/>
        <end position="163"/>
    </location>
</feature>
<evidence type="ECO:0000259" key="14">
    <source>
        <dbReference type="SMART" id="SM00065"/>
    </source>
</evidence>
<dbReference type="InterPro" id="IPR008731">
    <property type="entry name" value="PTS_EIN"/>
</dbReference>
<dbReference type="SUPFAM" id="SSF51621">
    <property type="entry name" value="Phosphoenolpyruvate/pyruvate domain"/>
    <property type="match status" value="1"/>
</dbReference>
<dbReference type="SUPFAM" id="SSF52009">
    <property type="entry name" value="Phosphohistidine domain"/>
    <property type="match status" value="1"/>
</dbReference>
<evidence type="ECO:0000256" key="13">
    <source>
        <dbReference type="ARBA" id="ARBA00022842"/>
    </source>
</evidence>
<protein>
    <recommendedName>
        <fullName evidence="5">phosphoenolpyruvate--protein phosphotransferase</fullName>
        <ecNumber evidence="5">2.7.3.9</ecNumber>
    </recommendedName>
</protein>
<evidence type="ECO:0000256" key="3">
    <source>
        <dbReference type="ARBA" id="ARBA00004496"/>
    </source>
</evidence>
<keyword evidence="9 15" id="KW-0808">Transferase</keyword>
<dbReference type="NCBIfam" id="TIGR01417">
    <property type="entry name" value="PTS_I_fam"/>
    <property type="match status" value="1"/>
</dbReference>
<dbReference type="NCBIfam" id="NF008283">
    <property type="entry name" value="PRK11061.1"/>
    <property type="match status" value="1"/>
</dbReference>
<evidence type="ECO:0000256" key="11">
    <source>
        <dbReference type="ARBA" id="ARBA00022723"/>
    </source>
</evidence>
<comment type="cofactor">
    <cofactor evidence="2">
        <name>Mg(2+)</name>
        <dbReference type="ChEBI" id="CHEBI:18420"/>
    </cofactor>
</comment>
<dbReference type="Pfam" id="PF00391">
    <property type="entry name" value="PEP-utilizers"/>
    <property type="match status" value="1"/>
</dbReference>
<evidence type="ECO:0000256" key="6">
    <source>
        <dbReference type="ARBA" id="ARBA00022448"/>
    </source>
</evidence>
<dbReference type="InterPro" id="IPR008279">
    <property type="entry name" value="PEP-util_enz_mobile_dom"/>
</dbReference>
<dbReference type="Gene3D" id="3.20.20.60">
    <property type="entry name" value="Phosphoenolpyruvate-binding domains"/>
    <property type="match status" value="1"/>
</dbReference>
<dbReference type="GO" id="GO:0046872">
    <property type="term" value="F:metal ion binding"/>
    <property type="evidence" value="ECO:0007669"/>
    <property type="project" value="UniProtKB-KW"/>
</dbReference>
<dbReference type="GO" id="GO:0016301">
    <property type="term" value="F:kinase activity"/>
    <property type="evidence" value="ECO:0007669"/>
    <property type="project" value="UniProtKB-KW"/>
</dbReference>
<keyword evidence="8" id="KW-0762">Sugar transport</keyword>
<keyword evidence="16" id="KW-1185">Reference proteome</keyword>
<evidence type="ECO:0000256" key="12">
    <source>
        <dbReference type="ARBA" id="ARBA00022777"/>
    </source>
</evidence>
<dbReference type="PRINTS" id="PR01736">
    <property type="entry name" value="PHPHTRNFRASE"/>
</dbReference>
<dbReference type="OrthoDB" id="9765468at2"/>
<dbReference type="GO" id="GO:0005737">
    <property type="term" value="C:cytoplasm"/>
    <property type="evidence" value="ECO:0007669"/>
    <property type="project" value="UniProtKB-SubCell"/>
</dbReference>
<keyword evidence="11" id="KW-0479">Metal-binding</keyword>
<dbReference type="InterPro" id="IPR036618">
    <property type="entry name" value="PtsI_HPr-bd_sf"/>
</dbReference>
<dbReference type="SUPFAM" id="SSF47831">
    <property type="entry name" value="Enzyme I of the PEP:sugar phosphotransferase system HPr-binding (sub)domain"/>
    <property type="match status" value="1"/>
</dbReference>
<evidence type="ECO:0000256" key="4">
    <source>
        <dbReference type="ARBA" id="ARBA00007837"/>
    </source>
</evidence>
<keyword evidence="6" id="KW-0813">Transport</keyword>
<reference evidence="15 16" key="1">
    <citation type="submission" date="2018-09" db="EMBL/GenBank/DDBJ databases">
        <authorList>
            <person name="Wang Z."/>
        </authorList>
    </citation>
    <scope>NUCLEOTIDE SEQUENCE [LARGE SCALE GENOMIC DNA]</scope>
    <source>
        <strain evidence="15 16">ALS 81</strain>
    </source>
</reference>
<dbReference type="InterPro" id="IPR015813">
    <property type="entry name" value="Pyrv/PenolPyrv_kinase-like_dom"/>
</dbReference>
<evidence type="ECO:0000256" key="8">
    <source>
        <dbReference type="ARBA" id="ARBA00022597"/>
    </source>
</evidence>
<comment type="subcellular location">
    <subcellularLocation>
        <location evidence="3">Cytoplasm</location>
    </subcellularLocation>
</comment>
<dbReference type="RefSeq" id="WP_120353441.1">
    <property type="nucleotide sequence ID" value="NZ_RAQO01000003.1"/>
</dbReference>
<dbReference type="InterPro" id="IPR036637">
    <property type="entry name" value="Phosphohistidine_dom_sf"/>
</dbReference>
<name>A0A420EJR5_9ALTE</name>
<dbReference type="Pfam" id="PF01590">
    <property type="entry name" value="GAF"/>
    <property type="match status" value="1"/>
</dbReference>
<proteinExistence type="inferred from homology"/>
<dbReference type="InterPro" id="IPR000121">
    <property type="entry name" value="PEP_util_C"/>
</dbReference>
<dbReference type="InterPro" id="IPR040442">
    <property type="entry name" value="Pyrv_kinase-like_dom_sf"/>
</dbReference>
<gene>
    <name evidence="15" type="primary">ptsP</name>
    <name evidence="15" type="ORF">DBZ36_02935</name>
</gene>
<keyword evidence="13" id="KW-0460">Magnesium</keyword>
<evidence type="ECO:0000256" key="2">
    <source>
        <dbReference type="ARBA" id="ARBA00001946"/>
    </source>
</evidence>
<dbReference type="Gene3D" id="3.30.450.40">
    <property type="match status" value="1"/>
</dbReference>
<dbReference type="InterPro" id="IPR006318">
    <property type="entry name" value="PTS_EI-like"/>
</dbReference>
<accession>A0A420EJR5</accession>
<keyword evidence="15" id="KW-0670">Pyruvate</keyword>
<dbReference type="AlphaFoldDB" id="A0A420EJR5"/>
<dbReference type="PANTHER" id="PTHR46244">
    <property type="entry name" value="PHOSPHOENOLPYRUVATE-PROTEIN PHOSPHOTRANSFERASE"/>
    <property type="match status" value="1"/>
</dbReference>
<dbReference type="PANTHER" id="PTHR46244:SF1">
    <property type="entry name" value="PHOSPHOENOLPYRUVATE-DEPENDENT PHOSPHOTRANSFERASE SYSTEM"/>
    <property type="match status" value="1"/>
</dbReference>
<dbReference type="GO" id="GO:0009401">
    <property type="term" value="P:phosphoenolpyruvate-dependent sugar phosphotransferase system"/>
    <property type="evidence" value="ECO:0007669"/>
    <property type="project" value="UniProtKB-KW"/>
</dbReference>
<dbReference type="Gene3D" id="1.10.274.10">
    <property type="entry name" value="PtsI, HPr-binding domain"/>
    <property type="match status" value="1"/>
</dbReference>
<dbReference type="Pfam" id="PF02896">
    <property type="entry name" value="PEP-utilizers_C"/>
    <property type="match status" value="1"/>
</dbReference>
<dbReference type="SMART" id="SM00065">
    <property type="entry name" value="GAF"/>
    <property type="match status" value="1"/>
</dbReference>
<dbReference type="SUPFAM" id="SSF55781">
    <property type="entry name" value="GAF domain-like"/>
    <property type="match status" value="1"/>
</dbReference>
<keyword evidence="7" id="KW-0963">Cytoplasm</keyword>
<keyword evidence="12" id="KW-0418">Kinase</keyword>
<organism evidence="15 16">
    <name type="scientific">Alginatibacterium sediminis</name>
    <dbReference type="NCBI Taxonomy" id="2164068"/>
    <lineage>
        <taxon>Bacteria</taxon>
        <taxon>Pseudomonadati</taxon>
        <taxon>Pseudomonadota</taxon>
        <taxon>Gammaproteobacteria</taxon>
        <taxon>Alteromonadales</taxon>
        <taxon>Alteromonadaceae</taxon>
        <taxon>Alginatibacterium</taxon>
    </lineage>
</organism>
<evidence type="ECO:0000256" key="10">
    <source>
        <dbReference type="ARBA" id="ARBA00022683"/>
    </source>
</evidence>
<keyword evidence="10" id="KW-0598">Phosphotransferase system</keyword>
<dbReference type="Gene3D" id="3.50.30.10">
    <property type="entry name" value="Phosphohistidine domain"/>
    <property type="match status" value="1"/>
</dbReference>
<evidence type="ECO:0000256" key="7">
    <source>
        <dbReference type="ARBA" id="ARBA00022490"/>
    </source>
</evidence>